<dbReference type="STRING" id="988821.SAMN05421867_109118"/>
<dbReference type="RefSeq" id="WP_090033142.1">
    <property type="nucleotide sequence ID" value="NZ_BONM01000004.1"/>
</dbReference>
<organism evidence="1 2">
    <name type="scientific">Cellulomonas marina</name>
    <dbReference type="NCBI Taxonomy" id="988821"/>
    <lineage>
        <taxon>Bacteria</taxon>
        <taxon>Bacillati</taxon>
        <taxon>Actinomycetota</taxon>
        <taxon>Actinomycetes</taxon>
        <taxon>Micrococcales</taxon>
        <taxon>Cellulomonadaceae</taxon>
        <taxon>Cellulomonas</taxon>
    </lineage>
</organism>
<name>A0A1I0Z276_9CELL</name>
<accession>A0A1I0Z276</accession>
<gene>
    <name evidence="1" type="ORF">SAMN05421867_109118</name>
</gene>
<reference evidence="1 2" key="1">
    <citation type="submission" date="2016-10" db="EMBL/GenBank/DDBJ databases">
        <authorList>
            <person name="de Groot N.N."/>
        </authorList>
    </citation>
    <scope>NUCLEOTIDE SEQUENCE [LARGE SCALE GENOMIC DNA]</scope>
    <source>
        <strain evidence="1 2">CGMCC 4.6945</strain>
    </source>
</reference>
<dbReference type="Proteomes" id="UP000199012">
    <property type="component" value="Unassembled WGS sequence"/>
</dbReference>
<dbReference type="EMBL" id="FOKA01000009">
    <property type="protein sequence ID" value="SFB19472.1"/>
    <property type="molecule type" value="Genomic_DNA"/>
</dbReference>
<proteinExistence type="predicted"/>
<keyword evidence="2" id="KW-1185">Reference proteome</keyword>
<evidence type="ECO:0000313" key="2">
    <source>
        <dbReference type="Proteomes" id="UP000199012"/>
    </source>
</evidence>
<evidence type="ECO:0000313" key="1">
    <source>
        <dbReference type="EMBL" id="SFB19472.1"/>
    </source>
</evidence>
<dbReference type="OrthoDB" id="5195718at2"/>
<sequence length="104" mass="11619">MTTRARSPFPPDRVPNPGSADIVEKAQRLLNALPVPPGVHHDVLQPVPVLARLRWERDPEETVRTVAVEWTTSRVRVRLADARRHTGAAWLPATDVRRAPVAAR</sequence>
<dbReference type="AlphaFoldDB" id="A0A1I0Z276"/>
<protein>
    <submittedName>
        <fullName evidence="1">Uncharacterized protein</fullName>
    </submittedName>
</protein>